<comment type="similarity">
    <text evidence="2">Belongs to the MscS (TC 1.A.23) family.</text>
</comment>
<keyword evidence="5 7" id="KW-1133">Transmembrane helix</keyword>
<dbReference type="InterPro" id="IPR010920">
    <property type="entry name" value="LSM_dom_sf"/>
</dbReference>
<name>A0A120MZZ0_HALHR</name>
<feature type="transmembrane region" description="Helical" evidence="7">
    <location>
        <begin position="364"/>
        <end position="388"/>
    </location>
</feature>
<evidence type="ECO:0000256" key="6">
    <source>
        <dbReference type="ARBA" id="ARBA00023136"/>
    </source>
</evidence>
<dbReference type="InterPro" id="IPR006685">
    <property type="entry name" value="MscS_channel_2nd"/>
</dbReference>
<dbReference type="GO" id="GO:0005886">
    <property type="term" value="C:plasma membrane"/>
    <property type="evidence" value="ECO:0007669"/>
    <property type="project" value="UniProtKB-SubCell"/>
</dbReference>
<dbReference type="Proteomes" id="UP000218890">
    <property type="component" value="Chromosome"/>
</dbReference>
<dbReference type="Pfam" id="PF00924">
    <property type="entry name" value="MS_channel_2nd"/>
    <property type="match status" value="1"/>
</dbReference>
<evidence type="ECO:0000256" key="7">
    <source>
        <dbReference type="SAM" id="Phobius"/>
    </source>
</evidence>
<evidence type="ECO:0000259" key="9">
    <source>
        <dbReference type="Pfam" id="PF21082"/>
    </source>
</evidence>
<feature type="transmembrane region" description="Helical" evidence="7">
    <location>
        <begin position="135"/>
        <end position="157"/>
    </location>
</feature>
<dbReference type="Gene3D" id="1.10.287.1260">
    <property type="match status" value="1"/>
</dbReference>
<evidence type="ECO:0000259" key="11">
    <source>
        <dbReference type="Pfam" id="PF25392"/>
    </source>
</evidence>
<feature type="transmembrane region" description="Helical" evidence="7">
    <location>
        <begin position="453"/>
        <end position="475"/>
    </location>
</feature>
<sequence>MNVAHLHIAYLMTRIVLGALALFPLAALAEAGEDAAEPARRVAEMTQTFAHNLAEQLRQIGTALNELEGEQLGTQLWLATIELSDLLIIIGVTVALLFALRPVARPFFIKAEKWAQQGDERLHTLRRAIGVSSAALADLATVLIAWLGGYALALFLLGETGSIEMRQSLFLNAFLITEGVKAILRILFAVRNSGLRLLPIETDYASYWNSRLARMAGLIGYGLLFLVPLFSRTISDLVGQLATLIIMATAFFYAMTVALRNRNDMRKRLEASAAKAKVMFTRVTLSTLAWTWHWLVIAYFGALAVVTVTQPESALPYMAQATAQSLIVVVLGALIAVALTQATSRRIHLSAEKRQHFPLLEGRLNSYIPIALKAVRALIIVTVLALLLDAWGLLDFFAWISSEAGLNIIGIVVSVGLVLIAAIAAWIVAASWIEHRLNPEVGKGKPTAREQTLLTLFRNALAVVLVTLTTMIVLAEIGINIGPLIAGAGVLGLAIGFGAQKMVQDIITGVFIQLEHSIDVGDIITAAGVTGTVEKLTVRSVNIRDLAGTFHFIPFSSVDSIANFTRHFAYHVGNYGVAYREDLDEVKPHFEAAYRELKNHPDQEIADAVYDEFWLDGVSSLGDSSVNIRIRIKTAPGMQWAVGRAYNELVKKEFDKAGIEIPFPHRTLYFGQDKYGRAPAARIENVG</sequence>
<keyword evidence="13" id="KW-1185">Reference proteome</keyword>
<feature type="domain" description="Mechanosensitive ion channel transmembrane helices 2/3" evidence="10">
    <location>
        <begin position="460"/>
        <end position="500"/>
    </location>
</feature>
<feature type="domain" description="Moderate conductance mechanosensitive channel YbiO-like transmembrane helix 1" evidence="11">
    <location>
        <begin position="321"/>
        <end position="399"/>
    </location>
</feature>
<dbReference type="Pfam" id="PF21082">
    <property type="entry name" value="MS_channel_3rd"/>
    <property type="match status" value="1"/>
</dbReference>
<keyword evidence="3" id="KW-1003">Cell membrane</keyword>
<dbReference type="KEGG" id="hhk:HH1059_15320"/>
<evidence type="ECO:0000256" key="5">
    <source>
        <dbReference type="ARBA" id="ARBA00022989"/>
    </source>
</evidence>
<gene>
    <name evidence="12" type="ORF">HH1059_15320</name>
</gene>
<evidence type="ECO:0000259" key="10">
    <source>
        <dbReference type="Pfam" id="PF21088"/>
    </source>
</evidence>
<dbReference type="PANTHER" id="PTHR30460:SF0">
    <property type="entry name" value="MODERATE CONDUCTANCE MECHANOSENSITIVE CHANNEL YBIO"/>
    <property type="match status" value="1"/>
</dbReference>
<feature type="domain" description="Mechanosensitive ion channel MscS C-terminal" evidence="9">
    <location>
        <begin position="575"/>
        <end position="661"/>
    </location>
</feature>
<dbReference type="AlphaFoldDB" id="A0A120MZZ0"/>
<protein>
    <submittedName>
        <fullName evidence="12">Potassium efflux system KefA protein</fullName>
    </submittedName>
</protein>
<dbReference type="Gene3D" id="2.30.30.60">
    <property type="match status" value="1"/>
</dbReference>
<dbReference type="GO" id="GO:0008381">
    <property type="term" value="F:mechanosensitive monoatomic ion channel activity"/>
    <property type="evidence" value="ECO:0007669"/>
    <property type="project" value="InterPro"/>
</dbReference>
<dbReference type="InterPro" id="IPR011066">
    <property type="entry name" value="MscS_channel_C_sf"/>
</dbReference>
<dbReference type="InterPro" id="IPR057485">
    <property type="entry name" value="YbiO-like_TM1"/>
</dbReference>
<evidence type="ECO:0000313" key="13">
    <source>
        <dbReference type="Proteomes" id="UP000218890"/>
    </source>
</evidence>
<organism evidence="12 13">
    <name type="scientific">Halorhodospira halochloris</name>
    <name type="common">Ectothiorhodospira halochloris</name>
    <dbReference type="NCBI Taxonomy" id="1052"/>
    <lineage>
        <taxon>Bacteria</taxon>
        <taxon>Pseudomonadati</taxon>
        <taxon>Pseudomonadota</taxon>
        <taxon>Gammaproteobacteria</taxon>
        <taxon>Chromatiales</taxon>
        <taxon>Ectothiorhodospiraceae</taxon>
        <taxon>Halorhodospira</taxon>
    </lineage>
</organism>
<dbReference type="PANTHER" id="PTHR30460">
    <property type="entry name" value="MODERATE CONDUCTANCE MECHANOSENSITIVE CHANNEL YBIO"/>
    <property type="match status" value="1"/>
</dbReference>
<feature type="transmembrane region" description="Helical" evidence="7">
    <location>
        <begin position="280"/>
        <end position="302"/>
    </location>
</feature>
<accession>A0A120MZZ0</accession>
<feature type="transmembrane region" description="Helical" evidence="7">
    <location>
        <begin position="481"/>
        <end position="499"/>
    </location>
</feature>
<evidence type="ECO:0000259" key="8">
    <source>
        <dbReference type="Pfam" id="PF00924"/>
    </source>
</evidence>
<keyword evidence="6 7" id="KW-0472">Membrane</keyword>
<dbReference type="Gene3D" id="3.30.70.100">
    <property type="match status" value="1"/>
</dbReference>
<feature type="transmembrane region" description="Helical" evidence="7">
    <location>
        <begin position="237"/>
        <end position="259"/>
    </location>
</feature>
<dbReference type="SUPFAM" id="SSF50182">
    <property type="entry name" value="Sm-like ribonucleoproteins"/>
    <property type="match status" value="1"/>
</dbReference>
<dbReference type="Pfam" id="PF25392">
    <property type="entry name" value="MS_channel_TM1"/>
    <property type="match status" value="1"/>
</dbReference>
<dbReference type="InterPro" id="IPR023408">
    <property type="entry name" value="MscS_beta-dom_sf"/>
</dbReference>
<dbReference type="InterPro" id="IPR049278">
    <property type="entry name" value="MS_channel_C"/>
</dbReference>
<feature type="transmembrane region" description="Helical" evidence="7">
    <location>
        <begin position="322"/>
        <end position="343"/>
    </location>
</feature>
<keyword evidence="4 7" id="KW-0812">Transmembrane</keyword>
<dbReference type="InterPro" id="IPR045276">
    <property type="entry name" value="YbiO_bact"/>
</dbReference>
<dbReference type="EMBL" id="AP017372">
    <property type="protein sequence ID" value="BAU58238.2"/>
    <property type="molecule type" value="Genomic_DNA"/>
</dbReference>
<comment type="subcellular location">
    <subcellularLocation>
        <location evidence="1">Cell membrane</location>
        <topology evidence="1">Multi-pass membrane protein</topology>
    </subcellularLocation>
</comment>
<proteinExistence type="inferred from homology"/>
<dbReference type="SUPFAM" id="SSF82861">
    <property type="entry name" value="Mechanosensitive channel protein MscS (YggB), transmembrane region"/>
    <property type="match status" value="1"/>
</dbReference>
<dbReference type="InterPro" id="IPR011014">
    <property type="entry name" value="MscS_channel_TM-2"/>
</dbReference>
<feature type="transmembrane region" description="Helical" evidence="7">
    <location>
        <begin position="169"/>
        <end position="190"/>
    </location>
</feature>
<evidence type="ECO:0000256" key="4">
    <source>
        <dbReference type="ARBA" id="ARBA00022692"/>
    </source>
</evidence>
<feature type="domain" description="Mechanosensitive ion channel MscS" evidence="8">
    <location>
        <begin position="502"/>
        <end position="566"/>
    </location>
</feature>
<evidence type="ECO:0000313" key="12">
    <source>
        <dbReference type="EMBL" id="BAU58238.2"/>
    </source>
</evidence>
<reference evidence="12" key="1">
    <citation type="submission" date="2016-02" db="EMBL/GenBank/DDBJ databases">
        <title>Halorhodospira halochloris DSM-1059 complete genome, version 2.</title>
        <authorList>
            <person name="Tsukatani Y."/>
        </authorList>
    </citation>
    <scope>NUCLEOTIDE SEQUENCE</scope>
    <source>
        <strain evidence="12">DSM 1059</strain>
    </source>
</reference>
<feature type="transmembrane region" description="Helical" evidence="7">
    <location>
        <begin position="211"/>
        <end position="231"/>
    </location>
</feature>
<feature type="transmembrane region" description="Helical" evidence="7">
    <location>
        <begin position="76"/>
        <end position="100"/>
    </location>
</feature>
<evidence type="ECO:0000256" key="3">
    <source>
        <dbReference type="ARBA" id="ARBA00022475"/>
    </source>
</evidence>
<dbReference type="Pfam" id="PF21088">
    <property type="entry name" value="MS_channel_1st"/>
    <property type="match status" value="1"/>
</dbReference>
<dbReference type="InterPro" id="IPR049142">
    <property type="entry name" value="MS_channel_1st"/>
</dbReference>
<evidence type="ECO:0000256" key="2">
    <source>
        <dbReference type="ARBA" id="ARBA00008017"/>
    </source>
</evidence>
<dbReference type="SUPFAM" id="SSF82689">
    <property type="entry name" value="Mechanosensitive channel protein MscS (YggB), C-terminal domain"/>
    <property type="match status" value="1"/>
</dbReference>
<evidence type="ECO:0000256" key="1">
    <source>
        <dbReference type="ARBA" id="ARBA00004651"/>
    </source>
</evidence>
<feature type="transmembrane region" description="Helical" evidence="7">
    <location>
        <begin position="408"/>
        <end position="433"/>
    </location>
</feature>